<feature type="compositionally biased region" description="Polar residues" evidence="1">
    <location>
        <begin position="108"/>
        <end position="130"/>
    </location>
</feature>
<keyword evidence="4" id="KW-1185">Reference proteome</keyword>
<dbReference type="EMBL" id="SDRB02004821">
    <property type="protein sequence ID" value="THG15293.1"/>
    <property type="molecule type" value="Genomic_DNA"/>
</dbReference>
<name>A0A4S4EFV7_CAMSN</name>
<dbReference type="PANTHER" id="PTHR45950:SF7">
    <property type="entry name" value="HOMEOBOX-LEUCINE ZIPPER PROTEIN ATHB-14"/>
    <property type="match status" value="1"/>
</dbReference>
<keyword evidence="2" id="KW-1133">Transmembrane helix</keyword>
<dbReference type="STRING" id="542762.A0A4S4EFV7"/>
<dbReference type="InterPro" id="IPR044830">
    <property type="entry name" value="HD-Zip_III"/>
</dbReference>
<keyword evidence="2" id="KW-0472">Membrane</keyword>
<dbReference type="Proteomes" id="UP000306102">
    <property type="component" value="Unassembled WGS sequence"/>
</dbReference>
<dbReference type="GO" id="GO:0003700">
    <property type="term" value="F:DNA-binding transcription factor activity"/>
    <property type="evidence" value="ECO:0007669"/>
    <property type="project" value="InterPro"/>
</dbReference>
<protein>
    <submittedName>
        <fullName evidence="3">Uncharacterized protein</fullName>
    </submittedName>
</protein>
<evidence type="ECO:0000256" key="2">
    <source>
        <dbReference type="SAM" id="Phobius"/>
    </source>
</evidence>
<comment type="caution">
    <text evidence="3">The sequence shown here is derived from an EMBL/GenBank/DDBJ whole genome shotgun (WGS) entry which is preliminary data.</text>
</comment>
<organism evidence="3 4">
    <name type="scientific">Camellia sinensis var. sinensis</name>
    <name type="common">China tea</name>
    <dbReference type="NCBI Taxonomy" id="542762"/>
    <lineage>
        <taxon>Eukaryota</taxon>
        <taxon>Viridiplantae</taxon>
        <taxon>Streptophyta</taxon>
        <taxon>Embryophyta</taxon>
        <taxon>Tracheophyta</taxon>
        <taxon>Spermatophyta</taxon>
        <taxon>Magnoliopsida</taxon>
        <taxon>eudicotyledons</taxon>
        <taxon>Gunneridae</taxon>
        <taxon>Pentapetalae</taxon>
        <taxon>asterids</taxon>
        <taxon>Ericales</taxon>
        <taxon>Theaceae</taxon>
        <taxon>Camellia</taxon>
    </lineage>
</organism>
<reference evidence="3 4" key="1">
    <citation type="journal article" date="2018" name="Proc. Natl. Acad. Sci. U.S.A.">
        <title>Draft genome sequence of Camellia sinensis var. sinensis provides insights into the evolution of the tea genome and tea quality.</title>
        <authorList>
            <person name="Wei C."/>
            <person name="Yang H."/>
            <person name="Wang S."/>
            <person name="Zhao J."/>
            <person name="Liu C."/>
            <person name="Gao L."/>
            <person name="Xia E."/>
            <person name="Lu Y."/>
            <person name="Tai Y."/>
            <person name="She G."/>
            <person name="Sun J."/>
            <person name="Cao H."/>
            <person name="Tong W."/>
            <person name="Gao Q."/>
            <person name="Li Y."/>
            <person name="Deng W."/>
            <person name="Jiang X."/>
            <person name="Wang W."/>
            <person name="Chen Q."/>
            <person name="Zhang S."/>
            <person name="Li H."/>
            <person name="Wu J."/>
            <person name="Wang P."/>
            <person name="Li P."/>
            <person name="Shi C."/>
            <person name="Zheng F."/>
            <person name="Jian J."/>
            <person name="Huang B."/>
            <person name="Shan D."/>
            <person name="Shi M."/>
            <person name="Fang C."/>
            <person name="Yue Y."/>
            <person name="Li F."/>
            <person name="Li D."/>
            <person name="Wei S."/>
            <person name="Han B."/>
            <person name="Jiang C."/>
            <person name="Yin Y."/>
            <person name="Xia T."/>
            <person name="Zhang Z."/>
            <person name="Bennetzen J.L."/>
            <person name="Zhao S."/>
            <person name="Wan X."/>
        </authorList>
    </citation>
    <scope>NUCLEOTIDE SEQUENCE [LARGE SCALE GENOMIC DNA]</scope>
    <source>
        <strain evidence="4">cv. Shuchazao</strain>
        <tissue evidence="3">Leaf</tissue>
    </source>
</reference>
<dbReference type="AlphaFoldDB" id="A0A4S4EFV7"/>
<sequence>MDIGSLSPSLHTILILSKFCLPLFSLIWCCQKKEATNIQLVNKKLTVAKRLLKEEHDCLQKQVSHLVYENEYMWQQLQNHILLIVCNSAAAIAAILPLNSRTDTIQHQNNTDQHQFNSATRIRTEQNSNSEQDKSEQIWAPMHKTTSPAAAHTGEPTGDAKTKQTKQSI</sequence>
<accession>A0A4S4EFV7</accession>
<feature type="transmembrane region" description="Helical" evidence="2">
    <location>
        <begin position="12"/>
        <end position="30"/>
    </location>
</feature>
<gene>
    <name evidence="3" type="ORF">TEA_010451</name>
</gene>
<proteinExistence type="predicted"/>
<evidence type="ECO:0000313" key="4">
    <source>
        <dbReference type="Proteomes" id="UP000306102"/>
    </source>
</evidence>
<feature type="region of interest" description="Disordered" evidence="1">
    <location>
        <begin position="108"/>
        <end position="169"/>
    </location>
</feature>
<keyword evidence="2" id="KW-0812">Transmembrane</keyword>
<dbReference type="PANTHER" id="PTHR45950">
    <property type="entry name" value="HOMEOBOX-LEUCINE ZIPPER PROTEIN ATHB-14"/>
    <property type="match status" value="1"/>
</dbReference>
<evidence type="ECO:0000313" key="3">
    <source>
        <dbReference type="EMBL" id="THG15293.1"/>
    </source>
</evidence>
<evidence type="ECO:0000256" key="1">
    <source>
        <dbReference type="SAM" id="MobiDB-lite"/>
    </source>
</evidence>